<dbReference type="SUPFAM" id="SSF55781">
    <property type="entry name" value="GAF domain-like"/>
    <property type="match status" value="5"/>
</dbReference>
<dbReference type="InterPro" id="IPR013656">
    <property type="entry name" value="PAS_4"/>
</dbReference>
<dbReference type="EMBL" id="LGCM01000033">
    <property type="protein sequence ID" value="KPL82990.1"/>
    <property type="molecule type" value="Genomic_DNA"/>
</dbReference>
<keyword evidence="2" id="KW-1133">Transmembrane helix</keyword>
<proteinExistence type="predicted"/>
<evidence type="ECO:0000259" key="3">
    <source>
        <dbReference type="PROSITE" id="PS50112"/>
    </source>
</evidence>
<dbReference type="InterPro" id="IPR003018">
    <property type="entry name" value="GAF"/>
</dbReference>
<comment type="caution">
    <text evidence="6">The sequence shown here is derived from an EMBL/GenBank/DDBJ whole genome shotgun (WGS) entry which is preliminary data.</text>
</comment>
<evidence type="ECO:0000256" key="1">
    <source>
        <dbReference type="SAM" id="MobiDB-lite"/>
    </source>
</evidence>
<accession>A0A0P6Y1N6</accession>
<evidence type="ECO:0000313" key="6">
    <source>
        <dbReference type="EMBL" id="KPL82990.1"/>
    </source>
</evidence>
<dbReference type="Pfam" id="PF13185">
    <property type="entry name" value="GAF_2"/>
    <property type="match status" value="4"/>
</dbReference>
<protein>
    <recommendedName>
        <fullName evidence="8">GAF domain-containing protein</fullName>
    </recommendedName>
</protein>
<dbReference type="PANTHER" id="PTHR43155">
    <property type="entry name" value="CYCLIC DI-GMP PHOSPHODIESTERASE PA4108-RELATED"/>
    <property type="match status" value="1"/>
</dbReference>
<dbReference type="Gene3D" id="3.30.450.40">
    <property type="match status" value="5"/>
</dbReference>
<organism evidence="6 7">
    <name type="scientific">Levilinea saccharolytica</name>
    <dbReference type="NCBI Taxonomy" id="229921"/>
    <lineage>
        <taxon>Bacteria</taxon>
        <taxon>Bacillati</taxon>
        <taxon>Chloroflexota</taxon>
        <taxon>Anaerolineae</taxon>
        <taxon>Anaerolineales</taxon>
        <taxon>Anaerolineaceae</taxon>
        <taxon>Levilinea</taxon>
    </lineage>
</organism>
<dbReference type="Pfam" id="PF00672">
    <property type="entry name" value="HAMP"/>
    <property type="match status" value="1"/>
</dbReference>
<evidence type="ECO:0000256" key="2">
    <source>
        <dbReference type="SAM" id="Phobius"/>
    </source>
</evidence>
<dbReference type="CDD" id="cd06225">
    <property type="entry name" value="HAMP"/>
    <property type="match status" value="1"/>
</dbReference>
<dbReference type="PROSITE" id="PS50112">
    <property type="entry name" value="PAS"/>
    <property type="match status" value="1"/>
</dbReference>
<dbReference type="Proteomes" id="UP000050501">
    <property type="component" value="Unassembled WGS sequence"/>
</dbReference>
<keyword evidence="2" id="KW-0812">Transmembrane</keyword>
<dbReference type="InterPro" id="IPR000700">
    <property type="entry name" value="PAS-assoc_C"/>
</dbReference>
<dbReference type="STRING" id="229921.ADN01_08780"/>
<feature type="transmembrane region" description="Helical" evidence="2">
    <location>
        <begin position="324"/>
        <end position="346"/>
    </location>
</feature>
<dbReference type="GO" id="GO:0007165">
    <property type="term" value="P:signal transduction"/>
    <property type="evidence" value="ECO:0007669"/>
    <property type="project" value="InterPro"/>
</dbReference>
<dbReference type="PROSITE" id="PS50885">
    <property type="entry name" value="HAMP"/>
    <property type="match status" value="1"/>
</dbReference>
<feature type="transmembrane region" description="Helical" evidence="2">
    <location>
        <begin position="31"/>
        <end position="52"/>
    </location>
</feature>
<dbReference type="InterPro" id="IPR035965">
    <property type="entry name" value="PAS-like_dom_sf"/>
</dbReference>
<dbReference type="Gene3D" id="3.30.450.20">
    <property type="entry name" value="PAS domain"/>
    <property type="match status" value="1"/>
</dbReference>
<feature type="domain" description="PAC" evidence="4">
    <location>
        <begin position="984"/>
        <end position="1042"/>
    </location>
</feature>
<dbReference type="SUPFAM" id="SSF158472">
    <property type="entry name" value="HAMP domain-like"/>
    <property type="match status" value="1"/>
</dbReference>
<gene>
    <name evidence="6" type="ORF">ADN01_08780</name>
</gene>
<dbReference type="GO" id="GO:0016020">
    <property type="term" value="C:membrane"/>
    <property type="evidence" value="ECO:0007669"/>
    <property type="project" value="InterPro"/>
</dbReference>
<dbReference type="RefSeq" id="WP_062418222.1">
    <property type="nucleotide sequence ID" value="NZ_DF967974.1"/>
</dbReference>
<dbReference type="Gene3D" id="6.10.340.10">
    <property type="match status" value="1"/>
</dbReference>
<dbReference type="SMART" id="SM00304">
    <property type="entry name" value="HAMP"/>
    <property type="match status" value="1"/>
</dbReference>
<dbReference type="Pfam" id="PF08448">
    <property type="entry name" value="PAS_4"/>
    <property type="match status" value="1"/>
</dbReference>
<name>A0A0P6Y1N6_9CHLR</name>
<dbReference type="CDD" id="cd00130">
    <property type="entry name" value="PAS"/>
    <property type="match status" value="1"/>
</dbReference>
<feature type="domain" description="HAMP" evidence="5">
    <location>
        <begin position="343"/>
        <end position="395"/>
    </location>
</feature>
<evidence type="ECO:0000259" key="4">
    <source>
        <dbReference type="PROSITE" id="PS50113"/>
    </source>
</evidence>
<dbReference type="SUPFAM" id="SSF55785">
    <property type="entry name" value="PYP-like sensor domain (PAS domain)"/>
    <property type="match status" value="1"/>
</dbReference>
<dbReference type="OrthoDB" id="137028at2"/>
<dbReference type="PANTHER" id="PTHR43155:SF2">
    <property type="entry name" value="CYCLIC DI-GMP PHOSPHODIESTERASE PA4108"/>
    <property type="match status" value="1"/>
</dbReference>
<feature type="region of interest" description="Disordered" evidence="1">
    <location>
        <begin position="1421"/>
        <end position="1446"/>
    </location>
</feature>
<dbReference type="InterPro" id="IPR003660">
    <property type="entry name" value="HAMP_dom"/>
</dbReference>
<keyword evidence="7" id="KW-1185">Reference proteome</keyword>
<keyword evidence="2" id="KW-0472">Membrane</keyword>
<dbReference type="PROSITE" id="PS50113">
    <property type="entry name" value="PAC"/>
    <property type="match status" value="1"/>
</dbReference>
<sequence>MAFLQRLLEKKPKPAPSTTDKQFRGSLARNVIFLLVLLSIIPLLITGTATVLRSRELVRNQTSTQLESIVKNQATQLAQVAATSTNVIAELGTRESFIANLRELAEDPTSESKQFPVLFQLLRYQNSTIGDTYANVDHLFVLLPDGSLVASTNDAWKNLNVATAADLMRLVGRNDTLALYNPAPLYFNRLVIFSTLTVFDDQKNPLATVVCSSLSNQPKGVLISAGSFFPSANAYMITENRSMLGINPTGEELIQLQISPAYEQEVNNLLGQNRDGRLGSYVSLGGIPVFAYTKWIPELQLALTLEVPERVVYAQTNLLTPTNIILFGLTLLVAGVIASIVSAQIVRPILDLVSRARSFSAGNWDQRARVTRRDEIGLLAHSFNGMVEQLSDLYRSLEQKVEQRTQQVRMASEVAQMATSSFVRDEIVARTVNLVIERFDYLYASIFLIDDTGTVASMEAEDCRVDPYNKYTGLRLRLGSDSLVGWVAANNQARVIQDVSNDSYPQQVLQELARSEAALPISIGNQVLGVLEVQSDQPEAFDPDVVPVLQTLANQIASGLQNIRLLESTQINLQETSLLYRTSRQITQAQGPEEATELLISILQEIPYVSGVYSVEEDHLRIIHIHDPKDRMARSTAQGITLPLQHLASQLTNRSMVLLDDLSQRTELQSLISFFARRGCVAAAIFPIHVNGVLSKVIVLSTREARQISETALQPFANLIEVTSTTLGRFGILSSLETKVNELQILSEASRGLSNEIDRSRLFEQMHAAVREIVGGDVSFYVATYNAEQQTIEIPYLYDNTEVSSIPPFPLGEGITSVVIKSLQPLLLNRDTERQAQALGAKLVGKTPKSWLGIPLIVANQAVGALVVQDMQTEERFTEDHLRLFNTLAPQMATAMRNADLLDQMSKALHDYDQERFLLNTLLKNLPDLIYFKDAAGQFIRVSDSFAKRFGYDKPESLVGMTDFDLLGQDIGSKIFQEEMEIIRLNEPQLGKVEQEISFGKSPRWRMVNRIPMLTESGDATGLLGITHDITDLKQAQELAQKNARQLRIAAEVARDTSSTLSTRDLMQKSVNLIRDRFGFYHASIFLLDPLGEYAVLQESTGLAGERLKEAKHRLAVGSRSIVGQATQAGEPMVINNVHVDPNYFPNPLLPETSAELVIPLKSAGRVIGAIDVQSTQVDAFLPEDISILEIMADQLAIAVINAQLYDQAQDTLARHRLLHKITAESATTTSVQEALVATARSLQTNNPDDRIAIYLYNENRSILELRATAGYKEAAPLPPSIRMGEGVIGRVGETRTPRLLHDVRSEDNYLVIDETTRSELAVPIIYRGNLMGVLNIENPQIAAYDETDQEIFNTLGTNLGTILYNSHLIEEIRQQVERQRVIYETTTRIRRAVDIQNILETTATEVARALGARRSQIAITAGTLTESPAEPTPPNGKKNGKEAQS</sequence>
<dbReference type="InterPro" id="IPR000014">
    <property type="entry name" value="PAS"/>
</dbReference>
<dbReference type="NCBIfam" id="TIGR00229">
    <property type="entry name" value="sensory_box"/>
    <property type="match status" value="1"/>
</dbReference>
<feature type="domain" description="PAS" evidence="3">
    <location>
        <begin position="915"/>
        <end position="956"/>
    </location>
</feature>
<evidence type="ECO:0008006" key="8">
    <source>
        <dbReference type="Google" id="ProtNLM"/>
    </source>
</evidence>
<dbReference type="SMART" id="SM00065">
    <property type="entry name" value="GAF"/>
    <property type="match status" value="4"/>
</dbReference>
<dbReference type="InterPro" id="IPR029016">
    <property type="entry name" value="GAF-like_dom_sf"/>
</dbReference>
<reference evidence="6 7" key="1">
    <citation type="submission" date="2015-07" db="EMBL/GenBank/DDBJ databases">
        <title>Genome sequence of Levilinea saccharolytica DSM 16555.</title>
        <authorList>
            <person name="Hemp J."/>
            <person name="Ward L.M."/>
            <person name="Pace L.A."/>
            <person name="Fischer W.W."/>
        </authorList>
    </citation>
    <scope>NUCLEOTIDE SEQUENCE [LARGE SCALE GENOMIC DNA]</scope>
    <source>
        <strain evidence="6 7">KIBI-1</strain>
    </source>
</reference>
<evidence type="ECO:0000313" key="7">
    <source>
        <dbReference type="Proteomes" id="UP000050501"/>
    </source>
</evidence>
<evidence type="ECO:0000259" key="5">
    <source>
        <dbReference type="PROSITE" id="PS50885"/>
    </source>
</evidence>